<feature type="region of interest" description="Disordered" evidence="1">
    <location>
        <begin position="44"/>
        <end position="68"/>
    </location>
</feature>
<dbReference type="AlphaFoldDB" id="A0A6S7FXH1"/>
<protein>
    <submittedName>
        <fullName evidence="2">Uncharacterized protein</fullName>
    </submittedName>
</protein>
<keyword evidence="3" id="KW-1185">Reference proteome</keyword>
<evidence type="ECO:0000313" key="3">
    <source>
        <dbReference type="Proteomes" id="UP001152795"/>
    </source>
</evidence>
<dbReference type="Proteomes" id="UP001152795">
    <property type="component" value="Unassembled WGS sequence"/>
</dbReference>
<feature type="region of interest" description="Disordered" evidence="1">
    <location>
        <begin position="1"/>
        <end position="28"/>
    </location>
</feature>
<reference evidence="2" key="1">
    <citation type="submission" date="2020-04" db="EMBL/GenBank/DDBJ databases">
        <authorList>
            <person name="Alioto T."/>
            <person name="Alioto T."/>
            <person name="Gomez Garrido J."/>
        </authorList>
    </citation>
    <scope>NUCLEOTIDE SEQUENCE</scope>
    <source>
        <strain evidence="2">A484AB</strain>
    </source>
</reference>
<evidence type="ECO:0000256" key="1">
    <source>
        <dbReference type="SAM" id="MobiDB-lite"/>
    </source>
</evidence>
<sequence>MSSSDEYENTMDHEPDVESEQIGAKSSKVSNERKFLQYFQTASKKLSDGGNDPQVPKHVKNVQPGTNKKRVQKTLTFAWSVIRRFAVVSERHAAPNHKNDPGFNLSKSIVPINHQAAVAAKRKKEDNTLCESEDTEEVMEIENSSDNSSSGNASLVQVTTTQFGSKRPIQSTLNFTSEENSKQASRVCGDDISVIYNKIDKLLERMEITPSENKFMHNGETEAAVKILKESSCLSDIDGSGFNFYPDTFGGGIVRCEACFEMICDSSPALLDKDLLQVQRKMEKSPGNTLGAGLEHASCTTRNGGNAHYRAPIARKRRRVIKERSMDVLCNQLKSALFTVKIKAASLHYENAIGLVHSCGSDVGNLGHGRNQMKAMVQAFECYLHKRTRDLLTTPLPSTGLPPHFGTTSDKSTPIHVSNHAIMILVMLNGMKTAIPVDAPPVYSFSEAGLKGGTADELAEQVISALVKTLKLPNNSLSSLMAHQADGQYQSRMFLQTLKSSTQGDNKEDLLAAHDIFFVIPWDTAHWMDLCMVDIRESSEFLRRFIKRANQFNTMYGRGKGHAEYQGVAKQNSLKAHVTKVYATTRFASSSFSQFESIYESYEALCKAFSAIRETDDEDEEMKYMIKGRDFCLDLCGIIDILSKPMEMMIKSQSLDQYLWSVTKWWPKVKAILLAMKRGPTGQLSDIRKVTVRKQLFPKLWKHYEDLNEEDSVDCIFRGSVITRMDGRGYGRTGRQHFQKEKKSH</sequence>
<accession>A0A6S7FXH1</accession>
<organism evidence="2 3">
    <name type="scientific">Paramuricea clavata</name>
    <name type="common">Red gorgonian</name>
    <name type="synonym">Violescent sea-whip</name>
    <dbReference type="NCBI Taxonomy" id="317549"/>
    <lineage>
        <taxon>Eukaryota</taxon>
        <taxon>Metazoa</taxon>
        <taxon>Cnidaria</taxon>
        <taxon>Anthozoa</taxon>
        <taxon>Octocorallia</taxon>
        <taxon>Malacalcyonacea</taxon>
        <taxon>Plexauridae</taxon>
        <taxon>Paramuricea</taxon>
    </lineage>
</organism>
<gene>
    <name evidence="2" type="ORF">PACLA_8A003752</name>
</gene>
<dbReference type="OrthoDB" id="10065482at2759"/>
<proteinExistence type="predicted"/>
<evidence type="ECO:0000313" key="2">
    <source>
        <dbReference type="EMBL" id="CAB3984288.1"/>
    </source>
</evidence>
<dbReference type="EMBL" id="CACRXK020000717">
    <property type="protein sequence ID" value="CAB3984288.1"/>
    <property type="molecule type" value="Genomic_DNA"/>
</dbReference>
<name>A0A6S7FXH1_PARCT</name>
<comment type="caution">
    <text evidence="2">The sequence shown here is derived from an EMBL/GenBank/DDBJ whole genome shotgun (WGS) entry which is preliminary data.</text>
</comment>